<feature type="coiled-coil region" evidence="1">
    <location>
        <begin position="32"/>
        <end position="94"/>
    </location>
</feature>
<evidence type="ECO:0000313" key="4">
    <source>
        <dbReference type="Proteomes" id="UP001175271"/>
    </source>
</evidence>
<dbReference type="AlphaFoldDB" id="A0AA39M4B5"/>
<evidence type="ECO:0000256" key="2">
    <source>
        <dbReference type="SAM" id="SignalP"/>
    </source>
</evidence>
<comment type="caution">
    <text evidence="3">The sequence shown here is derived from an EMBL/GenBank/DDBJ whole genome shotgun (WGS) entry which is preliminary data.</text>
</comment>
<sequence>MNTVAFCFLLLIATGYACQPLATPPEQQQTAVEQATAKLTQATQDADAKDMELKGLKPEYDMKKAAAGPIKATIMGLQKKIDAAKANKELMDAKTAKTTADTEKQDADTAVMNLQTMIAGAATNAEKIPLQTMLADAQEEQTKKNEAAMQAAMLVTEKQTAFDAVKNDLDATKTQAELEAEKTAAEMMIDPVVKKYEDGLVELKALRDAQQAAQLELDDAKANQ</sequence>
<evidence type="ECO:0000256" key="1">
    <source>
        <dbReference type="SAM" id="Coils"/>
    </source>
</evidence>
<proteinExistence type="predicted"/>
<accession>A0AA39M4B5</accession>
<evidence type="ECO:0000313" key="3">
    <source>
        <dbReference type="EMBL" id="KAK0420407.1"/>
    </source>
</evidence>
<protein>
    <submittedName>
        <fullName evidence="3">Uncharacterized protein</fullName>
    </submittedName>
</protein>
<feature type="signal peptide" evidence="2">
    <location>
        <begin position="1"/>
        <end position="17"/>
    </location>
</feature>
<feature type="chain" id="PRO_5041429104" evidence="2">
    <location>
        <begin position="18"/>
        <end position="224"/>
    </location>
</feature>
<organism evidence="3 4">
    <name type="scientific">Steinernema hermaphroditum</name>
    <dbReference type="NCBI Taxonomy" id="289476"/>
    <lineage>
        <taxon>Eukaryota</taxon>
        <taxon>Metazoa</taxon>
        <taxon>Ecdysozoa</taxon>
        <taxon>Nematoda</taxon>
        <taxon>Chromadorea</taxon>
        <taxon>Rhabditida</taxon>
        <taxon>Tylenchina</taxon>
        <taxon>Panagrolaimomorpha</taxon>
        <taxon>Strongyloidoidea</taxon>
        <taxon>Steinernematidae</taxon>
        <taxon>Steinernema</taxon>
    </lineage>
</organism>
<keyword evidence="1" id="KW-0175">Coiled coil</keyword>
<name>A0AA39M4B5_9BILA</name>
<keyword evidence="4" id="KW-1185">Reference proteome</keyword>
<gene>
    <name evidence="3" type="ORF">QR680_014665</name>
</gene>
<feature type="coiled-coil region" evidence="1">
    <location>
        <begin position="166"/>
        <end position="223"/>
    </location>
</feature>
<dbReference type="EMBL" id="JAUCMV010000002">
    <property type="protein sequence ID" value="KAK0420407.1"/>
    <property type="molecule type" value="Genomic_DNA"/>
</dbReference>
<reference evidence="3" key="1">
    <citation type="submission" date="2023-06" db="EMBL/GenBank/DDBJ databases">
        <title>Genomic analysis of the entomopathogenic nematode Steinernema hermaphroditum.</title>
        <authorList>
            <person name="Schwarz E.M."/>
            <person name="Heppert J.K."/>
            <person name="Baniya A."/>
            <person name="Schwartz H.T."/>
            <person name="Tan C.-H."/>
            <person name="Antoshechkin I."/>
            <person name="Sternberg P.W."/>
            <person name="Goodrich-Blair H."/>
            <person name="Dillman A.R."/>
        </authorList>
    </citation>
    <scope>NUCLEOTIDE SEQUENCE</scope>
    <source>
        <strain evidence="3">PS9179</strain>
        <tissue evidence="3">Whole animal</tissue>
    </source>
</reference>
<dbReference type="Proteomes" id="UP001175271">
    <property type="component" value="Unassembled WGS sequence"/>
</dbReference>
<keyword evidence="2" id="KW-0732">Signal</keyword>